<dbReference type="RefSeq" id="WP_205168505.1">
    <property type="nucleotide sequence ID" value="NZ_JAFBDZ010000001.1"/>
</dbReference>
<dbReference type="Proteomes" id="UP001646157">
    <property type="component" value="Unassembled WGS sequence"/>
</dbReference>
<comment type="caution">
    <text evidence="1">The sequence shown here is derived from an EMBL/GenBank/DDBJ whole genome shotgun (WGS) entry which is preliminary data.</text>
</comment>
<proteinExistence type="predicted"/>
<reference evidence="1 2" key="1">
    <citation type="submission" date="2021-01" db="EMBL/GenBank/DDBJ databases">
        <title>Genomic Encyclopedia of Type Strains, Phase IV (KMG-IV): sequencing the most valuable type-strain genomes for metagenomic binning, comparative biology and taxonomic classification.</title>
        <authorList>
            <person name="Goeker M."/>
        </authorList>
    </citation>
    <scope>NUCLEOTIDE SEQUENCE [LARGE SCALE GENOMIC DNA]</scope>
    <source>
        <strain evidence="1 2">DSM 24834</strain>
    </source>
</reference>
<dbReference type="Pfam" id="PF10673">
    <property type="entry name" value="DUF2487"/>
    <property type="match status" value="1"/>
</dbReference>
<protein>
    <recommendedName>
        <fullName evidence="3">DUF2487 family protein</fullName>
    </recommendedName>
</protein>
<sequence length="152" mass="17737">MNWNAKDIEMYLKEKQYIDTAVIPLLPIDFNEGMKAAAAQGEFITLLTSHLEHQFKGRILLYPSFTYLKGTYGSNDAERLLDWTNSIKENGTKHVFYLTSDSDWKNKGHTIEDSLIWIPSIPLENLDEQYKHSIMEDQVKQLLNVIVQKWQM</sequence>
<name>A0ABS2N924_9BACI</name>
<accession>A0ABS2N924</accession>
<organism evidence="1 2">
    <name type="scientific">Rossellomorea pakistanensis</name>
    <dbReference type="NCBI Taxonomy" id="992288"/>
    <lineage>
        <taxon>Bacteria</taxon>
        <taxon>Bacillati</taxon>
        <taxon>Bacillota</taxon>
        <taxon>Bacilli</taxon>
        <taxon>Bacillales</taxon>
        <taxon>Bacillaceae</taxon>
        <taxon>Rossellomorea</taxon>
    </lineage>
</organism>
<gene>
    <name evidence="1" type="ORF">JOC86_000875</name>
</gene>
<evidence type="ECO:0000313" key="1">
    <source>
        <dbReference type="EMBL" id="MBM7584338.1"/>
    </source>
</evidence>
<evidence type="ECO:0000313" key="2">
    <source>
        <dbReference type="Proteomes" id="UP001646157"/>
    </source>
</evidence>
<evidence type="ECO:0008006" key="3">
    <source>
        <dbReference type="Google" id="ProtNLM"/>
    </source>
</evidence>
<dbReference type="InterPro" id="IPR019615">
    <property type="entry name" value="DUF2487"/>
</dbReference>
<dbReference type="EMBL" id="JAFBDZ010000001">
    <property type="protein sequence ID" value="MBM7584338.1"/>
    <property type="molecule type" value="Genomic_DNA"/>
</dbReference>
<keyword evidence="2" id="KW-1185">Reference proteome</keyword>